<evidence type="ECO:0000256" key="2">
    <source>
        <dbReference type="ARBA" id="ARBA00022737"/>
    </source>
</evidence>
<sequence>MKKAFFNLSGLKGSNGFKLKGESSSDNSGRSVSFVGDINGDGFDDVIVGAPRAEYGGKSYVVFGGDGEFPGEIELDELDGSDGFVINGVSDFDDSGRSVSSAGDVNGDEIVDVIIGAPYADPNGSRSGQSYVVFGSDGEFPAEVELDELDGSDGFIINGANNLDNSGRAVSSAGDINGDGFDDVIVGAPYANRTGYYGYYGYYYYGAKGASYIVFGSDGSFPAEVELDELDGSDGFVINGLGNYDELGVAVSSAGDINGDEIDDVIVGAPEAESGGKSYIIFGSDGSFPAEVKLDKLDGSNGFVINGIDNFDDSGYSVSSAGDINGDDIDDVIIGAPNAESDYDSSEGQSYVVFGSDGSFPAEVELEDLDGSNGFVINGIDRFDNSGSSVSSAGDINGDDIDDVIVGAPNAGDRSGYYYYGSGYEGESYIIFGSDGEFPAEVELDELDGERGFVIKGVNNYDYSGRAVSSAGDINGDDFDDVLVGAAYADPKGSGRGESYVIFGGTERFNILFQGTPENDTLVGTAAGEKLLGEGGDDRLNAKAGDDSLDGGTGKDLLLGKKDNDLLQGGGEDDTLKGGGGTDQLEGDEGRDLLLGGNKKDILVGGDDRDRLIGGGAKDILTGGAGAADEFVWNTPEEGGDMIKDFDPSEGDRLRIKASGFGGGLVGGDVLANDQLVYGTAATTAKVRFVYDNSEPDGKLFYDVDGVGGAAQVHITTLRDVFGAPDLAASHIFLF</sequence>
<organism evidence="6 7">
    <name type="scientific">Gomphosphaeria aponina SAG 52.96 = DSM 107014</name>
    <dbReference type="NCBI Taxonomy" id="1521640"/>
    <lineage>
        <taxon>Bacteria</taxon>
        <taxon>Bacillati</taxon>
        <taxon>Cyanobacteriota</taxon>
        <taxon>Cyanophyceae</taxon>
        <taxon>Oscillatoriophycideae</taxon>
        <taxon>Chroococcales</taxon>
        <taxon>Gomphosphaeriaceae</taxon>
        <taxon>Gomphosphaeria</taxon>
    </lineage>
</organism>
<dbReference type="InterPro" id="IPR000413">
    <property type="entry name" value="Integrin_alpha"/>
</dbReference>
<dbReference type="PROSITE" id="PS51470">
    <property type="entry name" value="FG_GAP"/>
    <property type="match status" value="4"/>
</dbReference>
<dbReference type="GO" id="GO:0008305">
    <property type="term" value="C:integrin complex"/>
    <property type="evidence" value="ECO:0007669"/>
    <property type="project" value="InterPro"/>
</dbReference>
<evidence type="ECO:0000313" key="6">
    <source>
        <dbReference type="EMBL" id="MBR8828957.1"/>
    </source>
</evidence>
<dbReference type="InterPro" id="IPR013519">
    <property type="entry name" value="Int_alpha_beta-p"/>
</dbReference>
<dbReference type="InterPro" id="IPR028994">
    <property type="entry name" value="Integrin_alpha_N"/>
</dbReference>
<dbReference type="Proteomes" id="UP000767446">
    <property type="component" value="Unassembled WGS sequence"/>
</dbReference>
<dbReference type="PRINTS" id="PR01185">
    <property type="entry name" value="INTEGRINA"/>
</dbReference>
<evidence type="ECO:0000256" key="1">
    <source>
        <dbReference type="ARBA" id="ARBA00022729"/>
    </source>
</evidence>
<keyword evidence="4" id="KW-0325">Glycoprotein</keyword>
<dbReference type="PANTHER" id="PTHR23221:SF7">
    <property type="entry name" value="PHOSPHATIDYLINOSITOL-GLYCAN-SPECIFIC PHOSPHOLIPASE D"/>
    <property type="match status" value="1"/>
</dbReference>
<dbReference type="PROSITE" id="PS00330">
    <property type="entry name" value="HEMOLYSIN_CALCIUM"/>
    <property type="match status" value="1"/>
</dbReference>
<reference evidence="6" key="1">
    <citation type="submission" date="2021-02" db="EMBL/GenBank/DDBJ databases">
        <title>Metagenome analyses of Stigonema ocellatum DSM 106950, Chlorogloea purpurea SAG 13.99 and Gomphosphaeria aponina DSM 107014.</title>
        <authorList>
            <person name="Marter P."/>
            <person name="Huang S."/>
        </authorList>
    </citation>
    <scope>NUCLEOTIDE SEQUENCE</scope>
    <source>
        <strain evidence="6">JP213</strain>
    </source>
</reference>
<accession>A0A941JTM3</accession>
<dbReference type="Pfam" id="PF00353">
    <property type="entry name" value="HemolysinCabind"/>
    <property type="match status" value="2"/>
</dbReference>
<dbReference type="Pfam" id="PF01839">
    <property type="entry name" value="FG-GAP"/>
    <property type="match status" value="7"/>
</dbReference>
<dbReference type="SUPFAM" id="SSF51120">
    <property type="entry name" value="beta-Roll"/>
    <property type="match status" value="1"/>
</dbReference>
<protein>
    <submittedName>
        <fullName evidence="6">FG-GAP repeat protein</fullName>
    </submittedName>
</protein>
<dbReference type="PRINTS" id="PR00313">
    <property type="entry name" value="CABNDNGRPT"/>
</dbReference>
<dbReference type="AlphaFoldDB" id="A0A941JTM3"/>
<comment type="caution">
    <text evidence="6">The sequence shown here is derived from an EMBL/GenBank/DDBJ whole genome shotgun (WGS) entry which is preliminary data.</text>
</comment>
<dbReference type="GO" id="GO:0007155">
    <property type="term" value="P:cell adhesion"/>
    <property type="evidence" value="ECO:0007669"/>
    <property type="project" value="InterPro"/>
</dbReference>
<keyword evidence="1" id="KW-0732">Signal</keyword>
<dbReference type="SMART" id="SM00191">
    <property type="entry name" value="Int_alpha"/>
    <property type="match status" value="7"/>
</dbReference>
<dbReference type="InterPro" id="IPR001343">
    <property type="entry name" value="Hemolysn_Ca-bd"/>
</dbReference>
<name>A0A941JTM3_9CHRO</name>
<keyword evidence="3" id="KW-0378">Hydrolase</keyword>
<feature type="region of interest" description="Disordered" evidence="5">
    <location>
        <begin position="561"/>
        <end position="591"/>
    </location>
</feature>
<proteinExistence type="predicted"/>
<dbReference type="InterPro" id="IPR018511">
    <property type="entry name" value="Hemolysin-typ_Ca-bd_CS"/>
</dbReference>
<evidence type="ECO:0000256" key="4">
    <source>
        <dbReference type="ARBA" id="ARBA00023180"/>
    </source>
</evidence>
<evidence type="ECO:0000313" key="7">
    <source>
        <dbReference type="Proteomes" id="UP000767446"/>
    </source>
</evidence>
<dbReference type="GO" id="GO:0005509">
    <property type="term" value="F:calcium ion binding"/>
    <property type="evidence" value="ECO:0007669"/>
    <property type="project" value="InterPro"/>
</dbReference>
<dbReference type="EMBL" id="JADQBC010000097">
    <property type="protein sequence ID" value="MBR8828957.1"/>
    <property type="molecule type" value="Genomic_DNA"/>
</dbReference>
<gene>
    <name evidence="6" type="ORF">DSM107014_13830</name>
</gene>
<dbReference type="Gene3D" id="2.130.10.130">
    <property type="entry name" value="Integrin alpha, N-terminal"/>
    <property type="match status" value="4"/>
</dbReference>
<dbReference type="InterPro" id="IPR011049">
    <property type="entry name" value="Serralysin-like_metalloprot_C"/>
</dbReference>
<dbReference type="PANTHER" id="PTHR23221">
    <property type="entry name" value="GLYCOSYLPHOSPHATIDYLINOSITOL PHOSPHOLIPASE D"/>
    <property type="match status" value="1"/>
</dbReference>
<keyword evidence="2" id="KW-0677">Repeat</keyword>
<evidence type="ECO:0000256" key="3">
    <source>
        <dbReference type="ARBA" id="ARBA00022801"/>
    </source>
</evidence>
<dbReference type="GO" id="GO:0016787">
    <property type="term" value="F:hydrolase activity"/>
    <property type="evidence" value="ECO:0007669"/>
    <property type="project" value="UniProtKB-KW"/>
</dbReference>
<dbReference type="Gene3D" id="2.150.10.10">
    <property type="entry name" value="Serralysin-like metalloprotease, C-terminal"/>
    <property type="match status" value="1"/>
</dbReference>
<dbReference type="SUPFAM" id="SSF69318">
    <property type="entry name" value="Integrin alpha N-terminal domain"/>
    <property type="match status" value="2"/>
</dbReference>
<evidence type="ECO:0000256" key="5">
    <source>
        <dbReference type="SAM" id="MobiDB-lite"/>
    </source>
</evidence>
<dbReference type="InterPro" id="IPR013517">
    <property type="entry name" value="FG-GAP"/>
</dbReference>